<dbReference type="Pfam" id="PF00005">
    <property type="entry name" value="ABC_tran"/>
    <property type="match status" value="2"/>
</dbReference>
<dbReference type="Gene3D" id="3.40.50.300">
    <property type="entry name" value="P-loop containing nucleotide triphosphate hydrolases"/>
    <property type="match status" value="2"/>
</dbReference>
<comment type="similarity">
    <text evidence="2">Belongs to the ABC transporter superfamily.</text>
</comment>
<comment type="caution">
    <text evidence="13">The sequence shown here is derived from an EMBL/GenBank/DDBJ whole genome shotgun (WGS) entry which is preliminary data.</text>
</comment>
<feature type="non-terminal residue" evidence="13">
    <location>
        <position position="542"/>
    </location>
</feature>
<evidence type="ECO:0000256" key="7">
    <source>
        <dbReference type="ARBA" id="ARBA00022840"/>
    </source>
</evidence>
<dbReference type="InterPro" id="IPR015856">
    <property type="entry name" value="ABC_transpr_CbiO/EcfA_su"/>
</dbReference>
<organism evidence="13 14">
    <name type="scientific">Candidatus Pullilachnospira gallistercoris</name>
    <dbReference type="NCBI Taxonomy" id="2840911"/>
    <lineage>
        <taxon>Bacteria</taxon>
        <taxon>Bacillati</taxon>
        <taxon>Bacillota</taxon>
        <taxon>Clostridia</taxon>
        <taxon>Lachnospirales</taxon>
        <taxon>Lachnospiraceae</taxon>
        <taxon>Lachnospiraceae incertae sedis</taxon>
        <taxon>Candidatus Pullilachnospira</taxon>
    </lineage>
</organism>
<evidence type="ECO:0000256" key="6">
    <source>
        <dbReference type="ARBA" id="ARBA00022741"/>
    </source>
</evidence>
<accession>A0A9D1EA72</accession>
<evidence type="ECO:0000256" key="9">
    <source>
        <dbReference type="ARBA" id="ARBA00023136"/>
    </source>
</evidence>
<feature type="region of interest" description="Disordered" evidence="11">
    <location>
        <begin position="286"/>
        <end position="314"/>
    </location>
</feature>
<dbReference type="EMBL" id="DVHM01000117">
    <property type="protein sequence ID" value="HIR71097.1"/>
    <property type="molecule type" value="Genomic_DNA"/>
</dbReference>
<dbReference type="InterPro" id="IPR050095">
    <property type="entry name" value="ECF_ABC_transporter_ATP-bd"/>
</dbReference>
<reference evidence="13" key="1">
    <citation type="submission" date="2020-10" db="EMBL/GenBank/DDBJ databases">
        <authorList>
            <person name="Gilroy R."/>
        </authorList>
    </citation>
    <scope>NUCLEOTIDE SEQUENCE</scope>
    <source>
        <strain evidence="13">ChiSjej5B23-6657</strain>
    </source>
</reference>
<keyword evidence="6" id="KW-0547">Nucleotide-binding</keyword>
<dbReference type="SUPFAM" id="SSF52540">
    <property type="entry name" value="P-loop containing nucleoside triphosphate hydrolases"/>
    <property type="match status" value="2"/>
</dbReference>
<evidence type="ECO:0000313" key="14">
    <source>
        <dbReference type="Proteomes" id="UP000823912"/>
    </source>
</evidence>
<proteinExistence type="inferred from homology"/>
<dbReference type="AlphaFoldDB" id="A0A9D1EA72"/>
<evidence type="ECO:0000256" key="1">
    <source>
        <dbReference type="ARBA" id="ARBA00004202"/>
    </source>
</evidence>
<dbReference type="GO" id="GO:0043190">
    <property type="term" value="C:ATP-binding cassette (ABC) transporter complex"/>
    <property type="evidence" value="ECO:0007669"/>
    <property type="project" value="TreeGrafter"/>
</dbReference>
<dbReference type="PROSITE" id="PS50893">
    <property type="entry name" value="ABC_TRANSPORTER_2"/>
    <property type="match status" value="2"/>
</dbReference>
<dbReference type="InterPro" id="IPR017871">
    <property type="entry name" value="ABC_transporter-like_CS"/>
</dbReference>
<evidence type="ECO:0000256" key="11">
    <source>
        <dbReference type="SAM" id="MobiDB-lite"/>
    </source>
</evidence>
<evidence type="ECO:0000256" key="5">
    <source>
        <dbReference type="ARBA" id="ARBA00022737"/>
    </source>
</evidence>
<feature type="domain" description="ABC transporter" evidence="12">
    <location>
        <begin position="4"/>
        <end position="242"/>
    </location>
</feature>
<evidence type="ECO:0000256" key="2">
    <source>
        <dbReference type="ARBA" id="ARBA00005417"/>
    </source>
</evidence>
<evidence type="ECO:0000256" key="10">
    <source>
        <dbReference type="ARBA" id="ARBA00025157"/>
    </source>
</evidence>
<reference evidence="13" key="2">
    <citation type="journal article" date="2021" name="PeerJ">
        <title>Extensive microbial diversity within the chicken gut microbiome revealed by metagenomics and culture.</title>
        <authorList>
            <person name="Gilroy R."/>
            <person name="Ravi A."/>
            <person name="Getino M."/>
            <person name="Pursley I."/>
            <person name="Horton D.L."/>
            <person name="Alikhan N.F."/>
            <person name="Baker D."/>
            <person name="Gharbi K."/>
            <person name="Hall N."/>
            <person name="Watson M."/>
            <person name="Adriaenssens E.M."/>
            <person name="Foster-Nyarko E."/>
            <person name="Jarju S."/>
            <person name="Secka A."/>
            <person name="Antonio M."/>
            <person name="Oren A."/>
            <person name="Chaudhuri R.R."/>
            <person name="La Ragione R."/>
            <person name="Hildebrand F."/>
            <person name="Pallen M.J."/>
        </authorList>
    </citation>
    <scope>NUCLEOTIDE SEQUENCE</scope>
    <source>
        <strain evidence="13">ChiSjej5B23-6657</strain>
    </source>
</reference>
<dbReference type="GO" id="GO:0042626">
    <property type="term" value="F:ATPase-coupled transmembrane transporter activity"/>
    <property type="evidence" value="ECO:0007669"/>
    <property type="project" value="TreeGrafter"/>
</dbReference>
<keyword evidence="9" id="KW-0472">Membrane</keyword>
<evidence type="ECO:0000256" key="3">
    <source>
        <dbReference type="ARBA" id="ARBA00022448"/>
    </source>
</evidence>
<evidence type="ECO:0000313" key="13">
    <source>
        <dbReference type="EMBL" id="HIR71097.1"/>
    </source>
</evidence>
<name>A0A9D1EA72_9FIRM</name>
<dbReference type="PROSITE" id="PS00211">
    <property type="entry name" value="ABC_TRANSPORTER_1"/>
    <property type="match status" value="2"/>
</dbReference>
<keyword evidence="7 13" id="KW-0067">ATP-binding</keyword>
<dbReference type="InterPro" id="IPR003593">
    <property type="entry name" value="AAA+_ATPase"/>
</dbReference>
<dbReference type="InterPro" id="IPR027417">
    <property type="entry name" value="P-loop_NTPase"/>
</dbReference>
<keyword evidence="3" id="KW-0813">Transport</keyword>
<dbReference type="GO" id="GO:0005524">
    <property type="term" value="F:ATP binding"/>
    <property type="evidence" value="ECO:0007669"/>
    <property type="project" value="UniProtKB-KW"/>
</dbReference>
<dbReference type="SMART" id="SM00382">
    <property type="entry name" value="AAA"/>
    <property type="match status" value="2"/>
</dbReference>
<protein>
    <submittedName>
        <fullName evidence="13">ATP-binding cassette domain-containing protein</fullName>
    </submittedName>
</protein>
<dbReference type="GO" id="GO:0016887">
    <property type="term" value="F:ATP hydrolysis activity"/>
    <property type="evidence" value="ECO:0007669"/>
    <property type="project" value="InterPro"/>
</dbReference>
<dbReference type="PANTHER" id="PTHR43553:SF23">
    <property type="entry name" value="ABC TRANSPORTER ATP-BINDING COMPONENT"/>
    <property type="match status" value="1"/>
</dbReference>
<keyword evidence="8" id="KW-1278">Translocase</keyword>
<dbReference type="CDD" id="cd03225">
    <property type="entry name" value="ABC_cobalt_CbiO_domain1"/>
    <property type="match status" value="2"/>
</dbReference>
<comment type="subcellular location">
    <subcellularLocation>
        <location evidence="1">Cell membrane</location>
        <topology evidence="1">Peripheral membrane protein</topology>
    </subcellularLocation>
</comment>
<gene>
    <name evidence="13" type="ORF">IAA55_07430</name>
</gene>
<dbReference type="PANTHER" id="PTHR43553">
    <property type="entry name" value="HEAVY METAL TRANSPORTER"/>
    <property type="match status" value="1"/>
</dbReference>
<keyword evidence="4" id="KW-1003">Cell membrane</keyword>
<feature type="domain" description="ABC transporter" evidence="12">
    <location>
        <begin position="337"/>
        <end position="539"/>
    </location>
</feature>
<evidence type="ECO:0000256" key="8">
    <source>
        <dbReference type="ARBA" id="ARBA00022967"/>
    </source>
</evidence>
<dbReference type="Proteomes" id="UP000823912">
    <property type="component" value="Unassembled WGS sequence"/>
</dbReference>
<dbReference type="InterPro" id="IPR003439">
    <property type="entry name" value="ABC_transporter-like_ATP-bd"/>
</dbReference>
<sequence>MDILTFENVSFTYALGERPALRDINLSFAESGFYLICGPSGSGKSTLLRMMKKNLIPGGDLSGSVAYMGTEISEMDNLSCAAEIGFVQQNPAEAIVTDVVWHELAFGLENLGLPNEVMRRRVAEMAAFFGIESWYDKPTGELSGGQQQMLNLASVMVMQPKVLLLDEPTSQLDPLAAGEFLQMLARINRELGTTVILTEHRLEELFAMADRICVLENGQVSVFDKPRQTAQWYLRRSAETGRPVFEGLPAALRIACGREDFQGKRSLPLTVRDGRLWMAEQMKRERGDGGGQWRKNGCANGSAANLPAGKEKRSGKLQKECKRVFGKSREDRDNPILACRHIAFSYEEGEQQVLRDVTFSVKEGEWFGIFGQNGAGKSTLLQILCQNLRQQEGEVRLFGKRAEGSGADFLGYGKMVLLPQDPKALFTEITVKEELMEALEQVVGPEGALTEEERERLAEEMMGRLEFSDCAKRHPYDLSGGQQQRLALGKLLLLRPKILLLDEPTKGLDPEGKTALGELLSQLCGEGMTIVTVSHDIEFCSR</sequence>
<keyword evidence="5" id="KW-0677">Repeat</keyword>
<evidence type="ECO:0000256" key="4">
    <source>
        <dbReference type="ARBA" id="ARBA00022475"/>
    </source>
</evidence>
<evidence type="ECO:0000259" key="12">
    <source>
        <dbReference type="PROSITE" id="PS50893"/>
    </source>
</evidence>
<comment type="function">
    <text evidence="10">Probably part of an ABC transporter complex. Responsible for energy coupling to the transport system.</text>
</comment>